<name>A0A6J7K736_9ZZZZ</name>
<organism evidence="2">
    <name type="scientific">freshwater metagenome</name>
    <dbReference type="NCBI Taxonomy" id="449393"/>
    <lineage>
        <taxon>unclassified sequences</taxon>
        <taxon>metagenomes</taxon>
        <taxon>ecological metagenomes</taxon>
    </lineage>
</organism>
<dbReference type="SUPFAM" id="SSF103088">
    <property type="entry name" value="OmpA-like"/>
    <property type="match status" value="1"/>
</dbReference>
<dbReference type="InterPro" id="IPR006665">
    <property type="entry name" value="OmpA-like"/>
</dbReference>
<dbReference type="InterPro" id="IPR036737">
    <property type="entry name" value="OmpA-like_sf"/>
</dbReference>
<evidence type="ECO:0000259" key="1">
    <source>
        <dbReference type="PROSITE" id="PS51123"/>
    </source>
</evidence>
<dbReference type="EMBL" id="CAFBNE010000047">
    <property type="protein sequence ID" value="CAB4951758.1"/>
    <property type="molecule type" value="Genomic_DNA"/>
</dbReference>
<accession>A0A6J7K736</accession>
<reference evidence="2" key="1">
    <citation type="submission" date="2020-05" db="EMBL/GenBank/DDBJ databases">
        <authorList>
            <person name="Chiriac C."/>
            <person name="Salcher M."/>
            <person name="Ghai R."/>
            <person name="Kavagutti S V."/>
        </authorList>
    </citation>
    <scope>NUCLEOTIDE SEQUENCE</scope>
</reference>
<gene>
    <name evidence="2" type="ORF">UFOPK3772_01595</name>
</gene>
<dbReference type="PROSITE" id="PS51123">
    <property type="entry name" value="OMPA_2"/>
    <property type="match status" value="1"/>
</dbReference>
<feature type="domain" description="OmpA-like" evidence="1">
    <location>
        <begin position="1"/>
        <end position="111"/>
    </location>
</feature>
<dbReference type="AlphaFoldDB" id="A0A6J7K736"/>
<dbReference type="Gene3D" id="3.30.1330.60">
    <property type="entry name" value="OmpA-like domain"/>
    <property type="match status" value="1"/>
</dbReference>
<evidence type="ECO:0000313" key="2">
    <source>
        <dbReference type="EMBL" id="CAB4951758.1"/>
    </source>
</evidence>
<sequence length="113" mass="11986">MSSVLIKQIKRTVRFAPLSAQLDAESTQILASAAKLVPKLATQVKVRAVGYVQPSALHGNDISLSTKRAHVVVAALRDKGIEGTYSVSGRELAAQRGAEARRVDITISFTATG</sequence>
<proteinExistence type="predicted"/>
<protein>
    <submittedName>
        <fullName evidence="2">Unannotated protein</fullName>
    </submittedName>
</protein>